<gene>
    <name evidence="1" type="ORF">METZ01_LOCUS347640</name>
</gene>
<dbReference type="EMBL" id="UINC01120354">
    <property type="protein sequence ID" value="SVC94786.1"/>
    <property type="molecule type" value="Genomic_DNA"/>
</dbReference>
<sequence length="74" mass="8114">VTDILKIILLSSAEKYNISPLLIANKEDIKDIALGNKDVKALKGWRYKIFGSSALKLIEGSLTLKVKDGSVIIE</sequence>
<dbReference type="AlphaFoldDB" id="A0A382RAS9"/>
<dbReference type="GO" id="GO:0000166">
    <property type="term" value="F:nucleotide binding"/>
    <property type="evidence" value="ECO:0007669"/>
    <property type="project" value="InterPro"/>
</dbReference>
<reference evidence="1" key="1">
    <citation type="submission" date="2018-05" db="EMBL/GenBank/DDBJ databases">
        <authorList>
            <person name="Lanie J.A."/>
            <person name="Ng W.-L."/>
            <person name="Kazmierczak K.M."/>
            <person name="Andrzejewski T.M."/>
            <person name="Davidsen T.M."/>
            <person name="Wayne K.J."/>
            <person name="Tettelin H."/>
            <person name="Glass J.I."/>
            <person name="Rusch D."/>
            <person name="Podicherti R."/>
            <person name="Tsui H.-C.T."/>
            <person name="Winkler M.E."/>
        </authorList>
    </citation>
    <scope>NUCLEOTIDE SEQUENCE</scope>
</reference>
<dbReference type="SUPFAM" id="SSF47819">
    <property type="entry name" value="HRDC-like"/>
    <property type="match status" value="1"/>
</dbReference>
<protein>
    <submittedName>
        <fullName evidence="1">Uncharacterized protein</fullName>
    </submittedName>
</protein>
<accession>A0A382RAS9</accession>
<feature type="non-terminal residue" evidence="1">
    <location>
        <position position="1"/>
    </location>
</feature>
<evidence type="ECO:0000313" key="1">
    <source>
        <dbReference type="EMBL" id="SVC94786.1"/>
    </source>
</evidence>
<name>A0A382RAS9_9ZZZZ</name>
<proteinExistence type="predicted"/>
<organism evidence="1">
    <name type="scientific">marine metagenome</name>
    <dbReference type="NCBI Taxonomy" id="408172"/>
    <lineage>
        <taxon>unclassified sequences</taxon>
        <taxon>metagenomes</taxon>
        <taxon>ecological metagenomes</taxon>
    </lineage>
</organism>
<dbReference type="InterPro" id="IPR010997">
    <property type="entry name" value="HRDC-like_sf"/>
</dbReference>